<gene>
    <name evidence="2" type="ORF">BN77_p10300</name>
</gene>
<evidence type="ECO:0000313" key="3">
    <source>
        <dbReference type="Proteomes" id="UP000009319"/>
    </source>
</evidence>
<name>K0Q3R9_9HYPH</name>
<keyword evidence="3" id="KW-1185">Reference proteome</keyword>
<accession>K0Q3R9</accession>
<keyword evidence="1" id="KW-0472">Membrane</keyword>
<organism evidence="2 3">
    <name type="scientific">Rhizobium mesoamericanum STM3625</name>
    <dbReference type="NCBI Taxonomy" id="1211777"/>
    <lineage>
        <taxon>Bacteria</taxon>
        <taxon>Pseudomonadati</taxon>
        <taxon>Pseudomonadota</taxon>
        <taxon>Alphaproteobacteria</taxon>
        <taxon>Hyphomicrobiales</taxon>
        <taxon>Rhizobiaceae</taxon>
        <taxon>Rhizobium/Agrobacterium group</taxon>
        <taxon>Rhizobium</taxon>
    </lineage>
</organism>
<feature type="transmembrane region" description="Helical" evidence="1">
    <location>
        <begin position="6"/>
        <end position="26"/>
    </location>
</feature>
<keyword evidence="1" id="KW-0812">Transmembrane</keyword>
<protein>
    <submittedName>
        <fullName evidence="2">Uncharacterized protein</fullName>
    </submittedName>
</protein>
<evidence type="ECO:0000313" key="2">
    <source>
        <dbReference type="EMBL" id="CCM79057.1"/>
    </source>
</evidence>
<dbReference type="Proteomes" id="UP000009319">
    <property type="component" value="Unassembled WGS sequence"/>
</dbReference>
<keyword evidence="1" id="KW-1133">Transmembrane helix</keyword>
<reference evidence="2 3" key="1">
    <citation type="journal article" date="2013" name="Genome Announc.">
        <title>Draft Genome Sequence of Rhizobium mesoamericanum STM3625, a Nitrogen-Fixing Symbiont of Mimosa pudica Isolated in French Guiana (South America).</title>
        <authorList>
            <person name="Moulin L."/>
            <person name="Mornico D."/>
            <person name="Melkonian R."/>
            <person name="Klonowska A."/>
        </authorList>
    </citation>
    <scope>NUCLEOTIDE SEQUENCE [LARGE SCALE GENOMIC DNA]</scope>
    <source>
        <strain evidence="2 3">STM3625</strain>
    </source>
</reference>
<dbReference type="AlphaFoldDB" id="K0Q3R9"/>
<dbReference type="HOGENOM" id="CLU_3275674_0_0_5"/>
<comment type="caution">
    <text evidence="2">The sequence shown here is derived from an EMBL/GenBank/DDBJ whole genome shotgun (WGS) entry which is preliminary data.</text>
</comment>
<evidence type="ECO:0000256" key="1">
    <source>
        <dbReference type="SAM" id="Phobius"/>
    </source>
</evidence>
<dbReference type="EMBL" id="CANI01000043">
    <property type="protein sequence ID" value="CCM79057.1"/>
    <property type="molecule type" value="Genomic_DNA"/>
</dbReference>
<sequence>MFQGVHWLDVLYLLTTAVALAVAYYLGYGDTAVNSRQGLGP</sequence>
<proteinExistence type="predicted"/>